<name>A0ABQ8IER9_9ROSI</name>
<accession>A0ABQ8IER9</accession>
<organism evidence="6 7">
    <name type="scientific">Xanthoceras sorbifolium</name>
    <dbReference type="NCBI Taxonomy" id="99658"/>
    <lineage>
        <taxon>Eukaryota</taxon>
        <taxon>Viridiplantae</taxon>
        <taxon>Streptophyta</taxon>
        <taxon>Embryophyta</taxon>
        <taxon>Tracheophyta</taxon>
        <taxon>Spermatophyta</taxon>
        <taxon>Magnoliopsida</taxon>
        <taxon>eudicotyledons</taxon>
        <taxon>Gunneridae</taxon>
        <taxon>Pentapetalae</taxon>
        <taxon>rosids</taxon>
        <taxon>malvids</taxon>
        <taxon>Sapindales</taxon>
        <taxon>Sapindaceae</taxon>
        <taxon>Xanthoceroideae</taxon>
        <taxon>Xanthoceras</taxon>
    </lineage>
</organism>
<dbReference type="Pfam" id="PF13976">
    <property type="entry name" value="gag_pre-integrs"/>
    <property type="match status" value="1"/>
</dbReference>
<reference evidence="6 7" key="1">
    <citation type="submission" date="2021-02" db="EMBL/GenBank/DDBJ databases">
        <title>Plant Genome Project.</title>
        <authorList>
            <person name="Zhang R.-G."/>
        </authorList>
    </citation>
    <scope>NUCLEOTIDE SEQUENCE [LARGE SCALE GENOMIC DNA]</scope>
    <source>
        <tissue evidence="6">Leaves</tissue>
    </source>
</reference>
<feature type="domain" description="GAG-pre-integrase" evidence="4">
    <location>
        <begin position="234"/>
        <end position="277"/>
    </location>
</feature>
<evidence type="ECO:0000256" key="2">
    <source>
        <dbReference type="ARBA" id="ARBA00022473"/>
    </source>
</evidence>
<evidence type="ECO:0000259" key="5">
    <source>
        <dbReference type="Pfam" id="PF22936"/>
    </source>
</evidence>
<comment type="caution">
    <text evidence="6">The sequence shown here is derived from an EMBL/GenBank/DDBJ whole genome shotgun (WGS) entry which is preliminary data.</text>
</comment>
<evidence type="ECO:0000313" key="6">
    <source>
        <dbReference type="EMBL" id="KAH7574929.1"/>
    </source>
</evidence>
<sequence length="448" mass="50672">MAISLLRIVNAKSTLRRTPFASEATVVPKGHFAVYVGETERKRFVVPISYLKHPSFQKLLRQAEEEFGFDHPMGVLLQEFAIQVIMGFHLPRIVNAKKTLRRPVFSLENTIVPKGHFAVYVGETEKKRFVVPLSYLKHPSFQNLLCQAEEEFGFDHPAGGLTIPCSEEVFMDLTGGAKVIDDVLFIPDLAQNLLSVAQLLKKGYSLSFINEYCIILDSKSVEVVKIRMHDNSFPIDFKQVKHSALMSKHDESSIWHKRLGHFNFDALNYLQKHDMLHIILDIAYTIIILEWVVMGTKAVGHASVDVSLAGKCSCDMLSYHCKGEVECLKHVLIQSSFEIHFQLYLHKVMGFRLPRIGQAKKLLRQSSFTASQSSTIAADVPKGHLAVYVGESQRKRFVIPVSFLNHASFQDLLCQAEEEFGFDHPMGGLTIPCREDIFIDLISQLIMP</sequence>
<dbReference type="InterPro" id="IPR003676">
    <property type="entry name" value="SAUR_fam"/>
</dbReference>
<dbReference type="Pfam" id="PF02519">
    <property type="entry name" value="Auxin_inducible"/>
    <property type="match status" value="3"/>
</dbReference>
<dbReference type="InterPro" id="IPR025724">
    <property type="entry name" value="GAG-pre-integrase_dom"/>
</dbReference>
<gene>
    <name evidence="6" type="ORF">JRO89_XS02G0023100</name>
</gene>
<dbReference type="PANTHER" id="PTHR31929">
    <property type="entry name" value="SAUR-LIKE AUXIN-RESPONSIVE PROTEIN FAMILY-RELATED"/>
    <property type="match status" value="1"/>
</dbReference>
<evidence type="ECO:0000256" key="1">
    <source>
        <dbReference type="ARBA" id="ARBA00006974"/>
    </source>
</evidence>
<proteinExistence type="inferred from homology"/>
<evidence type="ECO:0000313" key="7">
    <source>
        <dbReference type="Proteomes" id="UP000827721"/>
    </source>
</evidence>
<evidence type="ECO:0000256" key="3">
    <source>
        <dbReference type="ARBA" id="ARBA00022604"/>
    </source>
</evidence>
<evidence type="ECO:0000259" key="4">
    <source>
        <dbReference type="Pfam" id="PF13976"/>
    </source>
</evidence>
<comment type="similarity">
    <text evidence="1">Belongs to the ARG7 family.</text>
</comment>
<keyword evidence="7" id="KW-1185">Reference proteome</keyword>
<feature type="domain" description="Retrovirus-related Pol polyprotein from transposon TNT 1-94-like beta-barrel" evidence="5">
    <location>
        <begin position="174"/>
        <end position="204"/>
    </location>
</feature>
<dbReference type="EMBL" id="JAFEMO010000002">
    <property type="protein sequence ID" value="KAH7574929.1"/>
    <property type="molecule type" value="Genomic_DNA"/>
</dbReference>
<dbReference type="Proteomes" id="UP000827721">
    <property type="component" value="Unassembled WGS sequence"/>
</dbReference>
<keyword evidence="3" id="KW-0341">Growth regulation</keyword>
<protein>
    <submittedName>
        <fullName evidence="6">Uncharacterized protein</fullName>
    </submittedName>
</protein>
<dbReference type="Pfam" id="PF22936">
    <property type="entry name" value="Pol_BBD"/>
    <property type="match status" value="1"/>
</dbReference>
<keyword evidence="2" id="KW-0217">Developmental protein</keyword>
<dbReference type="InterPro" id="IPR054722">
    <property type="entry name" value="PolX-like_BBD"/>
</dbReference>